<dbReference type="GO" id="GO:0000462">
    <property type="term" value="P:maturation of SSU-rRNA from tricistronic rRNA transcript (SSU-rRNA, 5.8S rRNA, LSU-rRNA)"/>
    <property type="evidence" value="ECO:0007669"/>
    <property type="project" value="InterPro"/>
</dbReference>
<accession>A0A1E4S0R6</accession>
<reference evidence="8" key="1">
    <citation type="submission" date="2014-12" db="EMBL/GenBank/DDBJ databases">
        <authorList>
            <person name="Jaenicke S."/>
        </authorList>
    </citation>
    <scope>NUCLEOTIDE SEQUENCE [LARGE SCALE GENOMIC DNA]</scope>
    <source>
        <strain evidence="8">CBS1600</strain>
    </source>
</reference>
<organism evidence="8 10">
    <name type="scientific">Cyberlindnera jadinii (strain ATCC 18201 / CBS 1600 / BCRC 20928 / JCM 3617 / NBRC 0987 / NRRL Y-1542)</name>
    <name type="common">Torula yeast</name>
    <name type="synonym">Candida utilis</name>
    <dbReference type="NCBI Taxonomy" id="983966"/>
    <lineage>
        <taxon>Eukaryota</taxon>
        <taxon>Fungi</taxon>
        <taxon>Dikarya</taxon>
        <taxon>Ascomycota</taxon>
        <taxon>Saccharomycotina</taxon>
        <taxon>Saccharomycetes</taxon>
        <taxon>Phaffomycetales</taxon>
        <taxon>Phaffomycetaceae</taxon>
        <taxon>Cyberlindnera</taxon>
    </lineage>
</organism>
<protein>
    <recommendedName>
        <fullName evidence="4">Ribosome biogenesis protein SLX9</fullName>
    </recommendedName>
</protein>
<evidence type="ECO:0000313" key="9">
    <source>
        <dbReference type="EMBL" id="ODV73086.1"/>
    </source>
</evidence>
<reference evidence="9 11" key="3">
    <citation type="journal article" date="2016" name="Proc. Natl. Acad. Sci. U.S.A.">
        <title>Comparative genomics of biotechnologically important yeasts.</title>
        <authorList>
            <person name="Riley R."/>
            <person name="Haridas S."/>
            <person name="Wolfe K.H."/>
            <person name="Lopes M.R."/>
            <person name="Hittinger C.T."/>
            <person name="Goeker M."/>
            <person name="Salamov A.A."/>
            <person name="Wisecaver J.H."/>
            <person name="Long T.M."/>
            <person name="Calvey C.H."/>
            <person name="Aerts A.L."/>
            <person name="Barry K.W."/>
            <person name="Choi C."/>
            <person name="Clum A."/>
            <person name="Coughlan A.Y."/>
            <person name="Deshpande S."/>
            <person name="Douglass A.P."/>
            <person name="Hanson S.J."/>
            <person name="Klenk H.-P."/>
            <person name="LaButti K.M."/>
            <person name="Lapidus A."/>
            <person name="Lindquist E.A."/>
            <person name="Lipzen A.M."/>
            <person name="Meier-Kolthoff J.P."/>
            <person name="Ohm R.A."/>
            <person name="Otillar R.P."/>
            <person name="Pangilinan J.L."/>
            <person name="Peng Y."/>
            <person name="Rokas A."/>
            <person name="Rosa C.A."/>
            <person name="Scheuner C."/>
            <person name="Sibirny A.A."/>
            <person name="Slot J.C."/>
            <person name="Stielow J.B."/>
            <person name="Sun H."/>
            <person name="Kurtzman C.P."/>
            <person name="Blackwell M."/>
            <person name="Grigoriev I.V."/>
            <person name="Jeffries T.W."/>
        </authorList>
    </citation>
    <scope>NUCLEOTIDE SEQUENCE [LARGE SCALE GENOMIC DNA]</scope>
    <source>
        <strain evidence="11">ATCC 18201 / CBS 1600 / BCRC 20928 / JCM 3617 / NBRC 0987 / NRRL Y-1542</strain>
        <strain evidence="9">NRRL Y-1542</strain>
    </source>
</reference>
<keyword evidence="5" id="KW-0539">Nucleus</keyword>
<evidence type="ECO:0000313" key="10">
    <source>
        <dbReference type="Proteomes" id="UP000038830"/>
    </source>
</evidence>
<reference evidence="10" key="2">
    <citation type="journal article" date="2015" name="J. Biotechnol.">
        <title>The structure of the Cyberlindnera jadinii genome and its relation to Candida utilis analyzed by the occurrence of single nucleotide polymorphisms.</title>
        <authorList>
            <person name="Rupp O."/>
            <person name="Brinkrolf K."/>
            <person name="Buerth C."/>
            <person name="Kunigo M."/>
            <person name="Schneider J."/>
            <person name="Jaenicke S."/>
            <person name="Goesmann A."/>
            <person name="Puehler A."/>
            <person name="Jaeger K.-E."/>
            <person name="Ernst J.F."/>
        </authorList>
    </citation>
    <scope>NUCLEOTIDE SEQUENCE [LARGE SCALE GENOMIC DNA]</scope>
    <source>
        <strain evidence="10">ATCC 18201 / CBS 1600 / BCRC 20928 / JCM 3617 / NBRC 0987 / NRRL Y-1542</strain>
    </source>
</reference>
<dbReference type="GO" id="GO:0005730">
    <property type="term" value="C:nucleolus"/>
    <property type="evidence" value="ECO:0007669"/>
    <property type="project" value="UniProtKB-SubCell"/>
</dbReference>
<evidence type="ECO:0000313" key="11">
    <source>
        <dbReference type="Proteomes" id="UP000094389"/>
    </source>
</evidence>
<dbReference type="EMBL" id="CDQK01000001">
    <property type="protein sequence ID" value="CEP20287.1"/>
    <property type="molecule type" value="Genomic_DNA"/>
</dbReference>
<dbReference type="OMA" id="PKAYLHQ"/>
<dbReference type="Proteomes" id="UP000094389">
    <property type="component" value="Unassembled WGS sequence"/>
</dbReference>
<feature type="compositionally biased region" description="Basic residues" evidence="7">
    <location>
        <begin position="1"/>
        <end position="11"/>
    </location>
</feature>
<accession>A0A0H5BYL2</accession>
<name>A0A0H5BYL2_CYBJN</name>
<feature type="region of interest" description="Disordered" evidence="7">
    <location>
        <begin position="1"/>
        <end position="31"/>
    </location>
</feature>
<evidence type="ECO:0000256" key="6">
    <source>
        <dbReference type="ARBA" id="ARBA00025083"/>
    </source>
</evidence>
<feature type="region of interest" description="Disordered" evidence="7">
    <location>
        <begin position="56"/>
        <end position="81"/>
    </location>
</feature>
<evidence type="ECO:0000256" key="3">
    <source>
        <dbReference type="ARBA" id="ARBA00011523"/>
    </source>
</evidence>
<evidence type="ECO:0000256" key="1">
    <source>
        <dbReference type="ARBA" id="ARBA00004604"/>
    </source>
</evidence>
<comment type="function">
    <text evidence="6">Involved in ribosome biogenesis. Required for normal pre-rRNA processing in internal transcribed spacer 1 (ITS1). May be involved in the movements of the replication forks.</text>
</comment>
<dbReference type="Pfam" id="PF15341">
    <property type="entry name" value="SLX9"/>
    <property type="match status" value="1"/>
</dbReference>
<keyword evidence="11" id="KW-1185">Reference proteome</keyword>
<evidence type="ECO:0000256" key="4">
    <source>
        <dbReference type="ARBA" id="ARBA00021321"/>
    </source>
</evidence>
<evidence type="ECO:0000313" key="8">
    <source>
        <dbReference type="EMBL" id="CEP20287.1"/>
    </source>
</evidence>
<comment type="similarity">
    <text evidence="2">Belongs to the SLX9 family.</text>
</comment>
<comment type="subcellular location">
    <subcellularLocation>
        <location evidence="1">Nucleus</location>
        <location evidence="1">Nucleolus</location>
    </subcellularLocation>
</comment>
<evidence type="ECO:0000256" key="7">
    <source>
        <dbReference type="SAM" id="MobiDB-lite"/>
    </source>
</evidence>
<dbReference type="AlphaFoldDB" id="A0A0H5BYL2"/>
<dbReference type="GO" id="GO:0030688">
    <property type="term" value="C:preribosome, small subunit precursor"/>
    <property type="evidence" value="ECO:0007669"/>
    <property type="project" value="InterPro"/>
</dbReference>
<dbReference type="STRING" id="983966.A0A0H5BYL2"/>
<comment type="subunit">
    <text evidence="3">Interacts with the 35S, 23S and 20S pre-rRNAs and with the U3 snoRNA.</text>
</comment>
<evidence type="ECO:0000256" key="2">
    <source>
        <dbReference type="ARBA" id="ARBA00011022"/>
    </source>
</evidence>
<dbReference type="InterPro" id="IPR028160">
    <property type="entry name" value="Slx9-like"/>
</dbReference>
<proteinExistence type="inferred from homology"/>
<evidence type="ECO:0000256" key="5">
    <source>
        <dbReference type="ARBA" id="ARBA00023242"/>
    </source>
</evidence>
<gene>
    <name evidence="8" type="ORF">BN1211_0090</name>
    <name evidence="9" type="ORF">CYBJADRAFT_168146</name>
</gene>
<dbReference type="GO" id="GO:0030686">
    <property type="term" value="C:90S preribosome"/>
    <property type="evidence" value="ECO:0007669"/>
    <property type="project" value="InterPro"/>
</dbReference>
<dbReference type="EMBL" id="KV453932">
    <property type="protein sequence ID" value="ODV73086.1"/>
    <property type="molecule type" value="Genomic_DNA"/>
</dbReference>
<sequence>MAKRTQLRTKAARSSSRAVKQSGESLPEDPQAFLHQYKETKQQKLLNKRQTLLSKLGTESSISKSSLRRRKRKEKQELKPKMEELLTSLEESMGDAINVVDSKQYVQAKKKSANAPSTRTKKGLQKVEQQERKLFGMILKDQQFKKSPFEALRESISNRLKQESTAK</sequence>
<feature type="compositionally biased region" description="Polar residues" evidence="7">
    <location>
        <begin position="12"/>
        <end position="24"/>
    </location>
</feature>
<dbReference type="OrthoDB" id="4068648at2759"/>
<dbReference type="Proteomes" id="UP000038830">
    <property type="component" value="Unassembled WGS sequence"/>
</dbReference>